<organism evidence="2 3">
    <name type="scientific">Microbacterium paraoxydans</name>
    <dbReference type="NCBI Taxonomy" id="199592"/>
    <lineage>
        <taxon>Bacteria</taxon>
        <taxon>Bacillati</taxon>
        <taxon>Actinomycetota</taxon>
        <taxon>Actinomycetes</taxon>
        <taxon>Micrococcales</taxon>
        <taxon>Microbacteriaceae</taxon>
        <taxon>Microbacterium</taxon>
    </lineage>
</organism>
<evidence type="ECO:0000313" key="2">
    <source>
        <dbReference type="EMBL" id="SDR79604.1"/>
    </source>
</evidence>
<evidence type="ECO:0000256" key="1">
    <source>
        <dbReference type="SAM" id="Phobius"/>
    </source>
</evidence>
<keyword evidence="1" id="KW-0812">Transmembrane</keyword>
<feature type="transmembrane region" description="Helical" evidence="1">
    <location>
        <begin position="12"/>
        <end position="37"/>
    </location>
</feature>
<dbReference type="GeneID" id="36298598"/>
<evidence type="ECO:0000313" key="3">
    <source>
        <dbReference type="Proteomes" id="UP000182126"/>
    </source>
</evidence>
<feature type="transmembrane region" description="Helical" evidence="1">
    <location>
        <begin position="90"/>
        <end position="112"/>
    </location>
</feature>
<dbReference type="AlphaFoldDB" id="A0A1H1LYC6"/>
<feature type="transmembrane region" description="Helical" evidence="1">
    <location>
        <begin position="212"/>
        <end position="232"/>
    </location>
</feature>
<name>A0A1H1LYC6_9MICO</name>
<accession>A0A1H1LYC6</accession>
<keyword evidence="1" id="KW-0472">Membrane</keyword>
<sequence length="368" mass="39485">MGASDEKGEGLLTLIVVGVALAMFSAAVAVASTFLIADPRIGVLAAVTLSFGCVGVAAGLLLTRRRTWGDPSWPPGTEPKPWTARRTRRVFLLYGVFLLLISVSGVVTLAGIDQNEADDPLRGWVLSAVLGVVGLTSIIKGVRRQPQPVHASDRPESEPNVDVQEWMPLGPSRSRTLFPWWALHVFSGQPLLLAMMIGAFLIPVAAGPLGAWTWPLAAALLAAVAITISAVVRRRSRPPRISRDATRLLVGTKEIPTATLTTAMVIAHPWEPDATARSIAVVLTASDRSRAVVGLRERGLLVLTDEQTELLVAAIERAHIDLPRDKDDPRGRFSRMLYPNHLTKSDALHLVQEPPGDGEPLPVGSSVT</sequence>
<protein>
    <submittedName>
        <fullName evidence="2">Uncharacterized protein</fullName>
    </submittedName>
</protein>
<feature type="transmembrane region" description="Helical" evidence="1">
    <location>
        <begin position="43"/>
        <end position="62"/>
    </location>
</feature>
<feature type="transmembrane region" description="Helical" evidence="1">
    <location>
        <begin position="124"/>
        <end position="142"/>
    </location>
</feature>
<dbReference type="RefSeq" id="WP_060921646.1">
    <property type="nucleotide sequence ID" value="NZ_LT629770.1"/>
</dbReference>
<dbReference type="EMBL" id="LT629770">
    <property type="protein sequence ID" value="SDR79604.1"/>
    <property type="molecule type" value="Genomic_DNA"/>
</dbReference>
<gene>
    <name evidence="2" type="ORF">SAMN04489809_0333</name>
</gene>
<proteinExistence type="predicted"/>
<feature type="transmembrane region" description="Helical" evidence="1">
    <location>
        <begin position="181"/>
        <end position="206"/>
    </location>
</feature>
<keyword evidence="1" id="KW-1133">Transmembrane helix</keyword>
<reference evidence="2 3" key="1">
    <citation type="submission" date="2016-10" db="EMBL/GenBank/DDBJ databases">
        <authorList>
            <person name="de Groot N.N."/>
        </authorList>
    </citation>
    <scope>NUCLEOTIDE SEQUENCE [LARGE SCALE GENOMIC DNA]</scope>
    <source>
        <strain evidence="2 3">DSM 15019</strain>
    </source>
</reference>
<dbReference type="Proteomes" id="UP000182126">
    <property type="component" value="Chromosome I"/>
</dbReference>